<evidence type="ECO:0000313" key="2">
    <source>
        <dbReference type="EMBL" id="CAF0948001.1"/>
    </source>
</evidence>
<dbReference type="Proteomes" id="UP000663879">
    <property type="component" value="Unassembled WGS sequence"/>
</dbReference>
<dbReference type="Pfam" id="PF13855">
    <property type="entry name" value="LRR_8"/>
    <property type="match status" value="1"/>
</dbReference>
<dbReference type="PANTHER" id="PTHR47186:SF3">
    <property type="entry name" value="OS09G0267800 PROTEIN"/>
    <property type="match status" value="1"/>
</dbReference>
<evidence type="ECO:0000256" key="1">
    <source>
        <dbReference type="SAM" id="MobiDB-lite"/>
    </source>
</evidence>
<organism evidence="2 3">
    <name type="scientific">Brachionus calyciflorus</name>
    <dbReference type="NCBI Taxonomy" id="104777"/>
    <lineage>
        <taxon>Eukaryota</taxon>
        <taxon>Metazoa</taxon>
        <taxon>Spiralia</taxon>
        <taxon>Gnathifera</taxon>
        <taxon>Rotifera</taxon>
        <taxon>Eurotatoria</taxon>
        <taxon>Monogononta</taxon>
        <taxon>Pseudotrocha</taxon>
        <taxon>Ploima</taxon>
        <taxon>Brachionidae</taxon>
        <taxon>Brachionus</taxon>
    </lineage>
</organism>
<dbReference type="InterPro" id="IPR032675">
    <property type="entry name" value="LRR_dom_sf"/>
</dbReference>
<protein>
    <submittedName>
        <fullName evidence="2">Uncharacterized protein</fullName>
    </submittedName>
</protein>
<dbReference type="InterPro" id="IPR001611">
    <property type="entry name" value="Leu-rich_rpt"/>
</dbReference>
<dbReference type="OrthoDB" id="676979at2759"/>
<dbReference type="PANTHER" id="PTHR47186">
    <property type="entry name" value="LEUCINE-RICH REPEAT-CONTAINING PROTEIN 57"/>
    <property type="match status" value="1"/>
</dbReference>
<name>A0A814D2N1_9BILA</name>
<proteinExistence type="predicted"/>
<comment type="caution">
    <text evidence="2">The sequence shown here is derived from an EMBL/GenBank/DDBJ whole genome shotgun (WGS) entry which is preliminary data.</text>
</comment>
<gene>
    <name evidence="2" type="ORF">OXX778_LOCUS13792</name>
</gene>
<accession>A0A814D2N1</accession>
<reference evidence="2" key="1">
    <citation type="submission" date="2021-02" db="EMBL/GenBank/DDBJ databases">
        <authorList>
            <person name="Nowell W R."/>
        </authorList>
    </citation>
    <scope>NUCLEOTIDE SEQUENCE</scope>
    <source>
        <strain evidence="2">Ploen Becks lab</strain>
    </source>
</reference>
<dbReference type="Gene3D" id="3.80.10.10">
    <property type="entry name" value="Ribonuclease Inhibitor"/>
    <property type="match status" value="2"/>
</dbReference>
<dbReference type="SUPFAM" id="SSF52058">
    <property type="entry name" value="L domain-like"/>
    <property type="match status" value="1"/>
</dbReference>
<evidence type="ECO:0000313" key="3">
    <source>
        <dbReference type="Proteomes" id="UP000663879"/>
    </source>
</evidence>
<dbReference type="AlphaFoldDB" id="A0A814D2N1"/>
<sequence>MNKLRSEILEYHSNLINEIDIKSEKAICYFKREEFENQINSDRDRLITKIKEVEKIKLNNLKNSDSIYDGVFCFFIPRKYFSFLDLPEPESEEQDDDDDDDEHKFELTAQNEFFKRILHEETKDKFEFHEQIGRLVVNNFNLNKNLVKNLIVRSTLDVFGGCENFEESIKFKIISQLIEAKKNQLIIDLTQIENNQIKKLNLSNGYLNLHEKSLNFIEANLNIKCLNELKLRNRLIDQIPNNFFHQFKYLTKLKLNLENLKGLNEDVFNGLENLEFLKIRNLTFSKSEPNSFRKLVNLKELILDQCTIKNSEFFQSLQQLKKLVFQGCSISNCEMKNLNYLKSLESLKIFDSVFEQIDKADFKGFNCLKLFESDYEPNNLLLNPQLDILSLKFQTLKSLDQFKMLKFLNIRKHCSYENLNFLNELNHLEFLDFHLENKLTYAFKSVNLPSLKFLTLTCVNTPNFNETLKNLQGLELKDPKFIPRDHFVNLVNLDYLALINPAHNMLNTFSTTNFQTVKNLKYFKIDSCDFRVKNPSRQKKIKEALFKLFQEPNNVECDNSLDYEFLIEMRAKVGDEIISEKIYFEKYLQVSECVREFIQNGESYYFNDCFRNTKKRRLNFVQDAESSDDEDDDEDDYCDEDDEEEEHEDHDYECDCYLCNGYGDRYYEYGGYFSDDSDYSDY</sequence>
<feature type="region of interest" description="Disordered" evidence="1">
    <location>
        <begin position="622"/>
        <end position="651"/>
    </location>
</feature>
<keyword evidence="3" id="KW-1185">Reference proteome</keyword>
<dbReference type="EMBL" id="CAJNOC010002716">
    <property type="protein sequence ID" value="CAF0948001.1"/>
    <property type="molecule type" value="Genomic_DNA"/>
</dbReference>
<feature type="compositionally biased region" description="Acidic residues" evidence="1">
    <location>
        <begin position="625"/>
        <end position="651"/>
    </location>
</feature>